<gene>
    <name evidence="2" type="ORF">XNOV1_A007531</name>
</gene>
<organism evidence="2 3">
    <name type="scientific">Xyrichtys novacula</name>
    <name type="common">Pearly razorfish</name>
    <name type="synonym">Hemipteronotus novacula</name>
    <dbReference type="NCBI Taxonomy" id="13765"/>
    <lineage>
        <taxon>Eukaryota</taxon>
        <taxon>Metazoa</taxon>
        <taxon>Chordata</taxon>
        <taxon>Craniata</taxon>
        <taxon>Vertebrata</taxon>
        <taxon>Euteleostomi</taxon>
        <taxon>Actinopterygii</taxon>
        <taxon>Neopterygii</taxon>
        <taxon>Teleostei</taxon>
        <taxon>Neoteleostei</taxon>
        <taxon>Acanthomorphata</taxon>
        <taxon>Eupercaria</taxon>
        <taxon>Labriformes</taxon>
        <taxon>Labridae</taxon>
        <taxon>Xyrichtys</taxon>
    </lineage>
</organism>
<dbReference type="Proteomes" id="UP001178508">
    <property type="component" value="Chromosome 15"/>
</dbReference>
<sequence>MDQSFKGPAVLKRNLRVLNQKEERDLQRRLNLLDKQYRHTLKMLHQRRDSVLNEHRRLLTVKVCEPKATVNIAMKDIWEYKNTAVHFRGFQMSDSRRMYSSKEKHQVEKSRSISAPPPLLFVKPTSSVRHRGNIQSSLSFRQMKSIAAIDSISEKELARQQQKDREEVEELRQFQMETLHQKVAAFIDKMRQKHHGNTSGTSTEEPYSNSLTFEDLQE</sequence>
<evidence type="ECO:0000313" key="3">
    <source>
        <dbReference type="Proteomes" id="UP001178508"/>
    </source>
</evidence>
<proteinExistence type="predicted"/>
<keyword evidence="3" id="KW-1185">Reference proteome</keyword>
<feature type="compositionally biased region" description="Polar residues" evidence="1">
    <location>
        <begin position="197"/>
        <end position="212"/>
    </location>
</feature>
<feature type="region of interest" description="Disordered" evidence="1">
    <location>
        <begin position="188"/>
        <end position="218"/>
    </location>
</feature>
<evidence type="ECO:0000256" key="1">
    <source>
        <dbReference type="SAM" id="MobiDB-lite"/>
    </source>
</evidence>
<reference evidence="2" key="1">
    <citation type="submission" date="2023-08" db="EMBL/GenBank/DDBJ databases">
        <authorList>
            <person name="Alioto T."/>
            <person name="Alioto T."/>
            <person name="Gomez Garrido J."/>
        </authorList>
    </citation>
    <scope>NUCLEOTIDE SEQUENCE</scope>
</reference>
<evidence type="ECO:0000313" key="2">
    <source>
        <dbReference type="EMBL" id="CAJ1073308.1"/>
    </source>
</evidence>
<dbReference type="AlphaFoldDB" id="A0AAV1GIM1"/>
<accession>A0AAV1GIM1</accession>
<name>A0AAV1GIM1_XYRNO</name>
<dbReference type="EMBL" id="OY660878">
    <property type="protein sequence ID" value="CAJ1073308.1"/>
    <property type="molecule type" value="Genomic_DNA"/>
</dbReference>
<protein>
    <submittedName>
        <fullName evidence="2">Uncharacterized protein LOC117806592</fullName>
    </submittedName>
</protein>